<evidence type="ECO:0000313" key="1">
    <source>
        <dbReference type="EMBL" id="EEC97399.1"/>
    </source>
</evidence>
<accession>B7B843</accession>
<sequence length="372" mass="43692">MIRLMFVFFMFIPLFASASTKWYKWNEDKISIELKDYLNISEMKWPITLLRYKVDIANARVSDPKSFELIDETGKSISYQLTDLEMDKGLISKATLCFLSDLPSGTTRKFQLVLRGDKPLSTNSSHLKIRSSAFSDVVSNGQVRLEINKKLSSDDRAIIVKLGNNTMWLGNLLLPERENLTDYQVMKTIDGDVFWEYHFRFCFEGSKKYDLRLRLIDGMDYVEMDESMVGFNKDDQLSLILDWNNFKPEIRYCPTRASQINKEGKGYTNYQWEPIEGLSLKKDGDSHPKTNVDQRNKEDGMLPFRLSSYHNWMTWWRLHTAAFWSEKTDQSIGIYINDFEKWKDPSYPLWGSKEYLSVEYYYKTDSFIGSIH</sequence>
<dbReference type="GO" id="GO:0003824">
    <property type="term" value="F:catalytic activity"/>
    <property type="evidence" value="ECO:0007669"/>
    <property type="project" value="InterPro"/>
</dbReference>
<dbReference type="STRING" id="537006.PRABACTJOHN_01193"/>
<dbReference type="Proteomes" id="UP000005510">
    <property type="component" value="Unassembled WGS sequence"/>
</dbReference>
<comment type="caution">
    <text evidence="1">The sequence shown here is derived from an EMBL/GenBank/DDBJ whole genome shotgun (WGS) entry which is preliminary data.</text>
</comment>
<dbReference type="SUPFAM" id="SSF74650">
    <property type="entry name" value="Galactose mutarotase-like"/>
    <property type="match status" value="1"/>
</dbReference>
<reference evidence="1 2" key="1">
    <citation type="submission" date="2008-10" db="EMBL/GenBank/DDBJ databases">
        <title>Draft genome sequence of Parabacteroides johnsonii (DSM 18315).</title>
        <authorList>
            <person name="Sudarsanam P."/>
            <person name="Ley R."/>
            <person name="Guruge J."/>
            <person name="Turnbaugh P.J."/>
            <person name="Mahowald M."/>
            <person name="Liep D."/>
            <person name="Gordon J."/>
        </authorList>
    </citation>
    <scope>NUCLEOTIDE SEQUENCE [LARGE SCALE GENOMIC DNA]</scope>
    <source>
        <strain evidence="1 2">DSM 18315</strain>
    </source>
</reference>
<dbReference type="EMBL" id="ABYH01000096">
    <property type="protein sequence ID" value="EEC97399.1"/>
    <property type="molecule type" value="Genomic_DNA"/>
</dbReference>
<proteinExistence type="predicted"/>
<dbReference type="AlphaFoldDB" id="B7B843"/>
<name>B7B843_9BACT</name>
<evidence type="ECO:0000313" key="2">
    <source>
        <dbReference type="Proteomes" id="UP000005510"/>
    </source>
</evidence>
<organism evidence="1 2">
    <name type="scientific">Parabacteroides johnsonii DSM 18315</name>
    <dbReference type="NCBI Taxonomy" id="537006"/>
    <lineage>
        <taxon>Bacteria</taxon>
        <taxon>Pseudomonadati</taxon>
        <taxon>Bacteroidota</taxon>
        <taxon>Bacteroidia</taxon>
        <taxon>Bacteroidales</taxon>
        <taxon>Tannerellaceae</taxon>
        <taxon>Parabacteroides</taxon>
    </lineage>
</organism>
<gene>
    <name evidence="1" type="ORF">PRABACTJOHN_01193</name>
</gene>
<reference evidence="1 2" key="2">
    <citation type="submission" date="2008-10" db="EMBL/GenBank/DDBJ databases">
        <authorList>
            <person name="Fulton L."/>
            <person name="Clifton S."/>
            <person name="Fulton B."/>
            <person name="Xu J."/>
            <person name="Minx P."/>
            <person name="Pepin K.H."/>
            <person name="Johnson M."/>
            <person name="Bhonagiri V."/>
            <person name="Nash W.E."/>
            <person name="Mardis E.R."/>
            <person name="Wilson R.K."/>
        </authorList>
    </citation>
    <scope>NUCLEOTIDE SEQUENCE [LARGE SCALE GENOMIC DNA]</scope>
    <source>
        <strain evidence="1 2">DSM 18315</strain>
    </source>
</reference>
<dbReference type="GO" id="GO:0005975">
    <property type="term" value="P:carbohydrate metabolic process"/>
    <property type="evidence" value="ECO:0007669"/>
    <property type="project" value="InterPro"/>
</dbReference>
<dbReference type="HOGENOM" id="CLU_743631_0_0_10"/>
<dbReference type="GO" id="GO:0030246">
    <property type="term" value="F:carbohydrate binding"/>
    <property type="evidence" value="ECO:0007669"/>
    <property type="project" value="InterPro"/>
</dbReference>
<dbReference type="InterPro" id="IPR011013">
    <property type="entry name" value="Gal_mutarotase_sf_dom"/>
</dbReference>
<protein>
    <submittedName>
        <fullName evidence="1">Uncharacterized protein</fullName>
    </submittedName>
</protein>